<dbReference type="Proteomes" id="UP000709959">
    <property type="component" value="Unassembled WGS sequence"/>
</dbReference>
<reference evidence="2 3" key="1">
    <citation type="submission" date="2020-10" db="EMBL/GenBank/DDBJ databases">
        <title>Connecting structure to function with the recovery of over 1000 high-quality activated sludge metagenome-assembled genomes encoding full-length rRNA genes using long-read sequencing.</title>
        <authorList>
            <person name="Singleton C.M."/>
            <person name="Petriglieri F."/>
            <person name="Kristensen J.M."/>
            <person name="Kirkegaard R.H."/>
            <person name="Michaelsen T.Y."/>
            <person name="Andersen M.H."/>
            <person name="Karst S.M."/>
            <person name="Dueholm M.S."/>
            <person name="Nielsen P.H."/>
            <person name="Albertsen M."/>
        </authorList>
    </citation>
    <scope>NUCLEOTIDE SEQUENCE [LARGE SCALE GENOMIC DNA]</scope>
    <source>
        <strain evidence="2">OdNE_18-Q3-R46-58_MAXAC.008</strain>
    </source>
</reference>
<feature type="transmembrane region" description="Helical" evidence="1">
    <location>
        <begin position="12"/>
        <end position="33"/>
    </location>
</feature>
<feature type="transmembrane region" description="Helical" evidence="1">
    <location>
        <begin position="174"/>
        <end position="196"/>
    </location>
</feature>
<dbReference type="Pfam" id="PF14329">
    <property type="entry name" value="DUF4386"/>
    <property type="match status" value="1"/>
</dbReference>
<dbReference type="EMBL" id="JADKCH010000018">
    <property type="protein sequence ID" value="MBK8573452.1"/>
    <property type="molecule type" value="Genomic_DNA"/>
</dbReference>
<name>A0A936F5G4_9BACT</name>
<sequence length="243" mass="27118">MDPNPNALSRTARYAGILYLVWIVTGFYSMLYLPSKIPMRGEPDVIAQNILAHEFVFRTSIINGILSGALWVVMVLVFYQLFKAVNDRQARLLVALVIIQIPMILVLEALKITSLMLLKGGLLKSFALLQRQEVALLLLKVEGHGAWVLELFWGLWLLPLAALVYRSRFLPRFLGVWLGVCGLAYVVLFLIDLLALPYRSAYFRYAFPAMLGEIAFMLWLVIKGATVPPAEPSVSPGRAAPSA</sequence>
<feature type="transmembrane region" description="Helical" evidence="1">
    <location>
        <begin position="202"/>
        <end position="222"/>
    </location>
</feature>
<feature type="transmembrane region" description="Helical" evidence="1">
    <location>
        <begin position="61"/>
        <end position="81"/>
    </location>
</feature>
<evidence type="ECO:0000313" key="3">
    <source>
        <dbReference type="Proteomes" id="UP000709959"/>
    </source>
</evidence>
<feature type="transmembrane region" description="Helical" evidence="1">
    <location>
        <begin position="146"/>
        <end position="165"/>
    </location>
</feature>
<dbReference type="InterPro" id="IPR025495">
    <property type="entry name" value="DUF4386"/>
</dbReference>
<feature type="transmembrane region" description="Helical" evidence="1">
    <location>
        <begin position="93"/>
        <end position="118"/>
    </location>
</feature>
<comment type="caution">
    <text evidence="2">The sequence shown here is derived from an EMBL/GenBank/DDBJ whole genome shotgun (WGS) entry which is preliminary data.</text>
</comment>
<protein>
    <submittedName>
        <fullName evidence="2">DUF4386 domain-containing protein</fullName>
    </submittedName>
</protein>
<evidence type="ECO:0000313" key="2">
    <source>
        <dbReference type="EMBL" id="MBK8573452.1"/>
    </source>
</evidence>
<keyword evidence="1" id="KW-0472">Membrane</keyword>
<dbReference type="AlphaFoldDB" id="A0A936F5G4"/>
<proteinExistence type="predicted"/>
<keyword evidence="1" id="KW-0812">Transmembrane</keyword>
<keyword evidence="1" id="KW-1133">Transmembrane helix</keyword>
<gene>
    <name evidence="2" type="ORF">IPN91_12615</name>
</gene>
<evidence type="ECO:0000256" key="1">
    <source>
        <dbReference type="SAM" id="Phobius"/>
    </source>
</evidence>
<organism evidence="2 3">
    <name type="scientific">Candidatus Geothrix odensensis</name>
    <dbReference type="NCBI Taxonomy" id="2954440"/>
    <lineage>
        <taxon>Bacteria</taxon>
        <taxon>Pseudomonadati</taxon>
        <taxon>Acidobacteriota</taxon>
        <taxon>Holophagae</taxon>
        <taxon>Holophagales</taxon>
        <taxon>Holophagaceae</taxon>
        <taxon>Geothrix</taxon>
    </lineage>
</organism>
<accession>A0A936F5G4</accession>